<organism evidence="2 3">
    <name type="scientific">Candidatus Falkowbacteria bacterium GW2011_GWA2_39_24</name>
    <dbReference type="NCBI Taxonomy" id="1618634"/>
    <lineage>
        <taxon>Bacteria</taxon>
        <taxon>Candidatus Falkowiibacteriota</taxon>
    </lineage>
</organism>
<dbReference type="Gene3D" id="3.40.50.150">
    <property type="entry name" value="Vaccinia Virus protein VP39"/>
    <property type="match status" value="1"/>
</dbReference>
<feature type="non-terminal residue" evidence="2">
    <location>
        <position position="1"/>
    </location>
</feature>
<evidence type="ECO:0000313" key="3">
    <source>
        <dbReference type="Proteomes" id="UP000034048"/>
    </source>
</evidence>
<dbReference type="PATRIC" id="fig|1618634.3.peg.594"/>
<dbReference type="InterPro" id="IPR013216">
    <property type="entry name" value="Methyltransf_11"/>
</dbReference>
<protein>
    <recommendedName>
        <fullName evidence="1">Methyltransferase type 11 domain-containing protein</fullName>
    </recommendedName>
</protein>
<name>A0A0G0N8E3_9BACT</name>
<comment type="caution">
    <text evidence="2">The sequence shown here is derived from an EMBL/GenBank/DDBJ whole genome shotgun (WGS) entry which is preliminary data.</text>
</comment>
<dbReference type="AlphaFoldDB" id="A0A0G0N8E3"/>
<reference evidence="2 3" key="1">
    <citation type="journal article" date="2015" name="Nature">
        <title>rRNA introns, odd ribosomes, and small enigmatic genomes across a large radiation of phyla.</title>
        <authorList>
            <person name="Brown C.T."/>
            <person name="Hug L.A."/>
            <person name="Thomas B.C."/>
            <person name="Sharon I."/>
            <person name="Castelle C.J."/>
            <person name="Singh A."/>
            <person name="Wilkins M.J."/>
            <person name="Williams K.H."/>
            <person name="Banfield J.F."/>
        </authorList>
    </citation>
    <scope>NUCLEOTIDE SEQUENCE [LARGE SCALE GENOMIC DNA]</scope>
</reference>
<dbReference type="CDD" id="cd02440">
    <property type="entry name" value="AdoMet_MTases"/>
    <property type="match status" value="1"/>
</dbReference>
<dbReference type="EMBL" id="LBWS01000054">
    <property type="protein sequence ID" value="KKR12454.1"/>
    <property type="molecule type" value="Genomic_DNA"/>
</dbReference>
<accession>A0A0G0N8E3</accession>
<proteinExistence type="predicted"/>
<dbReference type="Pfam" id="PF08241">
    <property type="entry name" value="Methyltransf_11"/>
    <property type="match status" value="1"/>
</dbReference>
<gene>
    <name evidence="2" type="ORF">UT42_C0054G0001</name>
</gene>
<dbReference type="PANTHER" id="PTHR43861:SF6">
    <property type="entry name" value="METHYLTRANSFERASE TYPE 11"/>
    <property type="match status" value="1"/>
</dbReference>
<dbReference type="Proteomes" id="UP000034048">
    <property type="component" value="Unassembled WGS sequence"/>
</dbReference>
<dbReference type="GO" id="GO:0008757">
    <property type="term" value="F:S-adenosylmethionine-dependent methyltransferase activity"/>
    <property type="evidence" value="ECO:0007669"/>
    <property type="project" value="InterPro"/>
</dbReference>
<evidence type="ECO:0000313" key="2">
    <source>
        <dbReference type="EMBL" id="KKR12454.1"/>
    </source>
</evidence>
<evidence type="ECO:0000259" key="1">
    <source>
        <dbReference type="Pfam" id="PF08241"/>
    </source>
</evidence>
<dbReference type="PANTHER" id="PTHR43861">
    <property type="entry name" value="TRANS-ACONITATE 2-METHYLTRANSFERASE-RELATED"/>
    <property type="match status" value="1"/>
</dbReference>
<sequence length="196" mass="21944">VVGVDIDETTVQTAQKKYSANNLQYITDSAETLEKLKDKSFDVVVSFETIEHLQNYHGYLQALRRVLKDDGVAIISTPNQEAFTEVDNPFHIKEFSEAELVLALRTVWTHVQLYQQSNVLASVITANDQPALASFSQEPKQALYFVAICSNAPLKLELENVASLNPAALIKLYQNPAVKLSNKLYSFLVKSKVIKK</sequence>
<feature type="domain" description="Methyltransferase type 11" evidence="1">
    <location>
        <begin position="1"/>
        <end position="75"/>
    </location>
</feature>
<dbReference type="InterPro" id="IPR029063">
    <property type="entry name" value="SAM-dependent_MTases_sf"/>
</dbReference>
<dbReference type="SUPFAM" id="SSF53335">
    <property type="entry name" value="S-adenosyl-L-methionine-dependent methyltransferases"/>
    <property type="match status" value="1"/>
</dbReference>